<accession>A0A8T0V0L3</accession>
<feature type="region of interest" description="Disordered" evidence="2">
    <location>
        <begin position="1"/>
        <end position="81"/>
    </location>
</feature>
<feature type="compositionally biased region" description="Low complexity" evidence="2">
    <location>
        <begin position="43"/>
        <end position="62"/>
    </location>
</feature>
<comment type="caution">
    <text evidence="4">The sequence shown here is derived from an EMBL/GenBank/DDBJ whole genome shotgun (WGS) entry which is preliminary data.</text>
</comment>
<evidence type="ECO:0000256" key="2">
    <source>
        <dbReference type="SAM" id="MobiDB-lite"/>
    </source>
</evidence>
<evidence type="ECO:0000313" key="5">
    <source>
        <dbReference type="Proteomes" id="UP000823388"/>
    </source>
</evidence>
<dbReference type="SUPFAM" id="SSF57756">
    <property type="entry name" value="Retrovirus zinc finger-like domains"/>
    <property type="match status" value="1"/>
</dbReference>
<gene>
    <name evidence="4" type="ORF">PVAP13_3KG399954</name>
</gene>
<sequence>MLAEKELQGRQQRPRSTFGTSSMPKTSTPSSSCTPSNPPPATRPASTPAKPTKKPNSATPAALSSGRTSSIKCHRCHGIGHMKKDCPSQRMYIAIDDGYISASDAEDDDDDDSSEAATDEDAIFGGAAMPNLRSIIVQHVLSTQPEPS</sequence>
<dbReference type="Gene3D" id="4.10.60.10">
    <property type="entry name" value="Zinc finger, CCHC-type"/>
    <property type="match status" value="1"/>
</dbReference>
<feature type="compositionally biased region" description="Low complexity" evidence="2">
    <location>
        <begin position="20"/>
        <end position="35"/>
    </location>
</feature>
<feature type="compositionally biased region" description="Basic residues" evidence="2">
    <location>
        <begin position="72"/>
        <end position="81"/>
    </location>
</feature>
<feature type="compositionally biased region" description="Acidic residues" evidence="2">
    <location>
        <begin position="104"/>
        <end position="122"/>
    </location>
</feature>
<keyword evidence="1" id="KW-0479">Metal-binding</keyword>
<keyword evidence="1" id="KW-0863">Zinc-finger</keyword>
<dbReference type="SMART" id="SM00343">
    <property type="entry name" value="ZnF_C2HC"/>
    <property type="match status" value="1"/>
</dbReference>
<dbReference type="GO" id="GO:0003676">
    <property type="term" value="F:nucleic acid binding"/>
    <property type="evidence" value="ECO:0007669"/>
    <property type="project" value="InterPro"/>
</dbReference>
<reference evidence="4" key="1">
    <citation type="submission" date="2020-05" db="EMBL/GenBank/DDBJ databases">
        <title>WGS assembly of Panicum virgatum.</title>
        <authorList>
            <person name="Lovell J.T."/>
            <person name="Jenkins J."/>
            <person name="Shu S."/>
            <person name="Juenger T.E."/>
            <person name="Schmutz J."/>
        </authorList>
    </citation>
    <scope>NUCLEOTIDE SEQUENCE</scope>
    <source>
        <strain evidence="4">AP13</strain>
    </source>
</reference>
<proteinExistence type="predicted"/>
<dbReference type="InterPro" id="IPR036875">
    <property type="entry name" value="Znf_CCHC_sf"/>
</dbReference>
<dbReference type="Proteomes" id="UP000823388">
    <property type="component" value="Chromosome 3K"/>
</dbReference>
<feature type="domain" description="CCHC-type" evidence="3">
    <location>
        <begin position="72"/>
        <end position="88"/>
    </location>
</feature>
<dbReference type="AlphaFoldDB" id="A0A8T0V0L3"/>
<dbReference type="GO" id="GO:0008270">
    <property type="term" value="F:zinc ion binding"/>
    <property type="evidence" value="ECO:0007669"/>
    <property type="project" value="UniProtKB-KW"/>
</dbReference>
<evidence type="ECO:0000256" key="1">
    <source>
        <dbReference type="PROSITE-ProRule" id="PRU00047"/>
    </source>
</evidence>
<protein>
    <recommendedName>
        <fullName evidence="3">CCHC-type domain-containing protein</fullName>
    </recommendedName>
</protein>
<dbReference type="InterPro" id="IPR001878">
    <property type="entry name" value="Znf_CCHC"/>
</dbReference>
<keyword evidence="1" id="KW-0862">Zinc</keyword>
<feature type="compositionally biased region" description="Polar residues" evidence="2">
    <location>
        <begin position="9"/>
        <end position="19"/>
    </location>
</feature>
<organism evidence="4 5">
    <name type="scientific">Panicum virgatum</name>
    <name type="common">Blackwell switchgrass</name>
    <dbReference type="NCBI Taxonomy" id="38727"/>
    <lineage>
        <taxon>Eukaryota</taxon>
        <taxon>Viridiplantae</taxon>
        <taxon>Streptophyta</taxon>
        <taxon>Embryophyta</taxon>
        <taxon>Tracheophyta</taxon>
        <taxon>Spermatophyta</taxon>
        <taxon>Magnoliopsida</taxon>
        <taxon>Liliopsida</taxon>
        <taxon>Poales</taxon>
        <taxon>Poaceae</taxon>
        <taxon>PACMAD clade</taxon>
        <taxon>Panicoideae</taxon>
        <taxon>Panicodae</taxon>
        <taxon>Paniceae</taxon>
        <taxon>Panicinae</taxon>
        <taxon>Panicum</taxon>
        <taxon>Panicum sect. Hiantes</taxon>
    </lineage>
</organism>
<name>A0A8T0V0L3_PANVG</name>
<evidence type="ECO:0000313" key="4">
    <source>
        <dbReference type="EMBL" id="KAG2628640.1"/>
    </source>
</evidence>
<dbReference type="PROSITE" id="PS50158">
    <property type="entry name" value="ZF_CCHC"/>
    <property type="match status" value="1"/>
</dbReference>
<feature type="region of interest" description="Disordered" evidence="2">
    <location>
        <begin position="101"/>
        <end position="127"/>
    </location>
</feature>
<keyword evidence="5" id="KW-1185">Reference proteome</keyword>
<dbReference type="EMBL" id="CM029041">
    <property type="protein sequence ID" value="KAG2628640.1"/>
    <property type="molecule type" value="Genomic_DNA"/>
</dbReference>
<evidence type="ECO:0000259" key="3">
    <source>
        <dbReference type="PROSITE" id="PS50158"/>
    </source>
</evidence>